<reference evidence="2" key="1">
    <citation type="journal article" date="2019" name="Int. J. Syst. Evol. Microbiol.">
        <title>The Global Catalogue of Microorganisms (GCM) 10K type strain sequencing project: providing services to taxonomists for standard genome sequencing and annotation.</title>
        <authorList>
            <consortium name="The Broad Institute Genomics Platform"/>
            <consortium name="The Broad Institute Genome Sequencing Center for Infectious Disease"/>
            <person name="Wu L."/>
            <person name="Ma J."/>
        </authorList>
    </citation>
    <scope>NUCLEOTIDE SEQUENCE [LARGE SCALE GENOMIC DNA]</scope>
    <source>
        <strain evidence="2">CCM 320</strain>
    </source>
</reference>
<accession>A0ABV7KS03</accession>
<dbReference type="Proteomes" id="UP001595625">
    <property type="component" value="Unassembled WGS sequence"/>
</dbReference>
<sequence>MEFKITEKEMQFENEQYASRMIITGKGQGHDRGEPRLRCAVTLTIRIKGTDNELKLRGNIYWDAKYPKTHVFFTGGSLVEFIGEQGLDYAQFKTEYWDKVKRLAANVFTDKEILEYNKMMEQAKADIPV</sequence>
<dbReference type="RefSeq" id="WP_117312750.1">
    <property type="nucleotide sequence ID" value="NZ_JBHRUJ010000017.1"/>
</dbReference>
<gene>
    <name evidence="1" type="ORF">ACFOEJ_14095</name>
</gene>
<organism evidence="1 2">
    <name type="scientific">Planomicrobium okeanokoites</name>
    <name type="common">Planococcus okeanokoites</name>
    <name type="synonym">Flavobacterium okeanokoites</name>
    <dbReference type="NCBI Taxonomy" id="244"/>
    <lineage>
        <taxon>Bacteria</taxon>
        <taxon>Bacillati</taxon>
        <taxon>Bacillota</taxon>
        <taxon>Bacilli</taxon>
        <taxon>Bacillales</taxon>
        <taxon>Caryophanaceae</taxon>
        <taxon>Planomicrobium</taxon>
    </lineage>
</organism>
<keyword evidence="2" id="KW-1185">Reference proteome</keyword>
<evidence type="ECO:0000313" key="2">
    <source>
        <dbReference type="Proteomes" id="UP001595625"/>
    </source>
</evidence>
<evidence type="ECO:0000313" key="1">
    <source>
        <dbReference type="EMBL" id="MFC3212214.1"/>
    </source>
</evidence>
<proteinExistence type="predicted"/>
<name>A0ABV7KS03_PLAOK</name>
<protein>
    <submittedName>
        <fullName evidence="1">Uncharacterized protein</fullName>
    </submittedName>
</protein>
<comment type="caution">
    <text evidence="1">The sequence shown here is derived from an EMBL/GenBank/DDBJ whole genome shotgun (WGS) entry which is preliminary data.</text>
</comment>
<dbReference type="EMBL" id="JBHRUJ010000017">
    <property type="protein sequence ID" value="MFC3212214.1"/>
    <property type="molecule type" value="Genomic_DNA"/>
</dbReference>